<feature type="chain" id="PRO_5047014147" description="DUF6799 domain-containing protein" evidence="1">
    <location>
        <begin position="24"/>
        <end position="140"/>
    </location>
</feature>
<dbReference type="RefSeq" id="WP_196956267.1">
    <property type="nucleotide sequence ID" value="NZ_JADWYK010000011.1"/>
</dbReference>
<proteinExistence type="predicted"/>
<protein>
    <recommendedName>
        <fullName evidence="2">DUF6799 domain-containing protein</fullName>
    </recommendedName>
</protein>
<reference evidence="3 4" key="1">
    <citation type="submission" date="2020-11" db="EMBL/GenBank/DDBJ databases">
        <title>Hymenobacter sp.</title>
        <authorList>
            <person name="Kim M.K."/>
        </authorList>
    </citation>
    <scope>NUCLEOTIDE SEQUENCE [LARGE SCALE GENOMIC DNA]</scope>
    <source>
        <strain evidence="3 4">BT594</strain>
    </source>
</reference>
<name>A0ABS0L536_9BACT</name>
<evidence type="ECO:0000313" key="4">
    <source>
        <dbReference type="Proteomes" id="UP000601099"/>
    </source>
</evidence>
<feature type="signal peptide" evidence="1">
    <location>
        <begin position="1"/>
        <end position="23"/>
    </location>
</feature>
<evidence type="ECO:0000313" key="3">
    <source>
        <dbReference type="EMBL" id="MBG8555245.1"/>
    </source>
</evidence>
<evidence type="ECO:0000256" key="1">
    <source>
        <dbReference type="SAM" id="SignalP"/>
    </source>
</evidence>
<accession>A0ABS0L536</accession>
<dbReference type="InterPro" id="IPR046478">
    <property type="entry name" value="DUF6799"/>
</dbReference>
<keyword evidence="1" id="KW-0732">Signal</keyword>
<dbReference type="Proteomes" id="UP000601099">
    <property type="component" value="Unassembled WGS sequence"/>
</dbReference>
<keyword evidence="4" id="KW-1185">Reference proteome</keyword>
<feature type="domain" description="DUF6799" evidence="2">
    <location>
        <begin position="48"/>
        <end position="109"/>
    </location>
</feature>
<comment type="caution">
    <text evidence="3">The sequence shown here is derived from an EMBL/GenBank/DDBJ whole genome shotgun (WGS) entry which is preliminary data.</text>
</comment>
<dbReference type="PROSITE" id="PS51257">
    <property type="entry name" value="PROKAR_LIPOPROTEIN"/>
    <property type="match status" value="1"/>
</dbReference>
<sequence>MKRIVLATATLLLAAGCWSSALAQTKLPPRRTVAPKAKATAPKGVTMKEGFTVKEGKVLVTRNGLTSTVAQPEKLVNGTTIKSDGTVILRDSTHVMMKEGDELSLSGRLTTKAMQAEQDSLMNVVKENTKMKLKSKRKGR</sequence>
<gene>
    <name evidence="3" type="ORF">I5L79_16970</name>
</gene>
<organism evidence="3 4">
    <name type="scientific">Hymenobacter guriensis</name>
    <dbReference type="NCBI Taxonomy" id="2793065"/>
    <lineage>
        <taxon>Bacteria</taxon>
        <taxon>Pseudomonadati</taxon>
        <taxon>Bacteroidota</taxon>
        <taxon>Cytophagia</taxon>
        <taxon>Cytophagales</taxon>
        <taxon>Hymenobacteraceae</taxon>
        <taxon>Hymenobacter</taxon>
    </lineage>
</organism>
<evidence type="ECO:0000259" key="2">
    <source>
        <dbReference type="Pfam" id="PF20606"/>
    </source>
</evidence>
<dbReference type="EMBL" id="JADWYK010000011">
    <property type="protein sequence ID" value="MBG8555245.1"/>
    <property type="molecule type" value="Genomic_DNA"/>
</dbReference>
<dbReference type="Pfam" id="PF20606">
    <property type="entry name" value="DUF6799"/>
    <property type="match status" value="1"/>
</dbReference>